<accession>A0A926F349</accession>
<comment type="caution">
    <text evidence="1">The sequence shown here is derived from an EMBL/GenBank/DDBJ whole genome shotgun (WGS) entry which is preliminary data.</text>
</comment>
<dbReference type="EMBL" id="JACRTK010000003">
    <property type="protein sequence ID" value="MBC8591085.1"/>
    <property type="molecule type" value="Genomic_DNA"/>
</dbReference>
<evidence type="ECO:0000313" key="2">
    <source>
        <dbReference type="Proteomes" id="UP000601522"/>
    </source>
</evidence>
<organism evidence="1 2">
    <name type="scientific">Wansuia hejianensis</name>
    <dbReference type="NCBI Taxonomy" id="2763667"/>
    <lineage>
        <taxon>Bacteria</taxon>
        <taxon>Bacillati</taxon>
        <taxon>Bacillota</taxon>
        <taxon>Clostridia</taxon>
        <taxon>Lachnospirales</taxon>
        <taxon>Lachnospiraceae</taxon>
        <taxon>Wansuia</taxon>
    </lineage>
</organism>
<evidence type="ECO:0000313" key="1">
    <source>
        <dbReference type="EMBL" id="MBC8591085.1"/>
    </source>
</evidence>
<reference evidence="1 2" key="1">
    <citation type="submission" date="2020-08" db="EMBL/GenBank/DDBJ databases">
        <title>Genome public.</title>
        <authorList>
            <person name="Liu C."/>
            <person name="Sun Q."/>
        </authorList>
    </citation>
    <scope>NUCLEOTIDE SEQUENCE [LARGE SCALE GENOMIC DNA]</scope>
    <source>
        <strain evidence="1 2">NSJ-26</strain>
    </source>
</reference>
<dbReference type="AlphaFoldDB" id="A0A926F349"/>
<dbReference type="Proteomes" id="UP000601522">
    <property type="component" value="Unassembled WGS sequence"/>
</dbReference>
<sequence length="62" mass="7264">MIKQPIRDLSTSKPVPPRFCDVVVDGDKVYLEQKISKNKYVTIHWDDIVHQVESVIERSKVR</sequence>
<name>A0A926F349_9FIRM</name>
<protein>
    <submittedName>
        <fullName evidence="1">Uncharacterized protein</fullName>
    </submittedName>
</protein>
<proteinExistence type="predicted"/>
<dbReference type="RefSeq" id="WP_015010135.1">
    <property type="nucleotide sequence ID" value="NZ_JACRTK010000003.1"/>
</dbReference>
<keyword evidence="2" id="KW-1185">Reference proteome</keyword>
<gene>
    <name evidence="1" type="ORF">H8689_08150</name>
</gene>